<dbReference type="EMBL" id="CP000252">
    <property type="protein sequence ID" value="ABC78759.1"/>
    <property type="molecule type" value="Genomic_DNA"/>
</dbReference>
<dbReference type="FunCoup" id="Q2LXF1">
    <property type="interactions" value="494"/>
</dbReference>
<proteinExistence type="inferred from homology"/>
<comment type="similarity">
    <text evidence="1">Belongs to the Fur family.</text>
</comment>
<accession>Q2LXF1</accession>
<evidence type="ECO:0000256" key="5">
    <source>
        <dbReference type="ARBA" id="ARBA00023125"/>
    </source>
</evidence>
<dbReference type="GO" id="GO:1900376">
    <property type="term" value="P:regulation of secondary metabolite biosynthetic process"/>
    <property type="evidence" value="ECO:0007669"/>
    <property type="project" value="TreeGrafter"/>
</dbReference>
<evidence type="ECO:0000256" key="3">
    <source>
        <dbReference type="ARBA" id="ARBA00022833"/>
    </source>
</evidence>
<reference evidence="8 9" key="1">
    <citation type="journal article" date="2007" name="Proc. Natl. Acad. Sci. U.S.A.">
        <title>The genome of Syntrophus aciditrophicus: life at the thermodynamic limit of microbial growth.</title>
        <authorList>
            <person name="McInerney M.J."/>
            <person name="Rohlin L."/>
            <person name="Mouttaki H."/>
            <person name="Kim U."/>
            <person name="Krupp R.S."/>
            <person name="Rios-Hernandez L."/>
            <person name="Sieber J."/>
            <person name="Struchtemeyer C.G."/>
            <person name="Bhattacharyya A."/>
            <person name="Campbell J.W."/>
            <person name="Gunsalus R.P."/>
        </authorList>
    </citation>
    <scope>NUCLEOTIDE SEQUENCE [LARGE SCALE GENOMIC DNA]</scope>
    <source>
        <strain evidence="8 9">SB</strain>
    </source>
</reference>
<comment type="cofactor">
    <cofactor evidence="7">
        <name>Zn(2+)</name>
        <dbReference type="ChEBI" id="CHEBI:29105"/>
    </cofactor>
    <text evidence="7">Binds 1 zinc ion per subunit.</text>
</comment>
<dbReference type="OrthoDB" id="8659436at2"/>
<protein>
    <submittedName>
        <fullName evidence="8">Ferric uptake regulatory protein</fullName>
    </submittedName>
</protein>
<dbReference type="HOGENOM" id="CLU_096072_4_2_7"/>
<organism evidence="8 9">
    <name type="scientific">Syntrophus aciditrophicus (strain SB)</name>
    <dbReference type="NCBI Taxonomy" id="56780"/>
    <lineage>
        <taxon>Bacteria</taxon>
        <taxon>Pseudomonadati</taxon>
        <taxon>Thermodesulfobacteriota</taxon>
        <taxon>Syntrophia</taxon>
        <taxon>Syntrophales</taxon>
        <taxon>Syntrophaceae</taxon>
        <taxon>Syntrophus</taxon>
    </lineage>
</organism>
<keyword evidence="5" id="KW-0238">DNA-binding</keyword>
<dbReference type="SUPFAM" id="SSF46785">
    <property type="entry name" value="Winged helix' DNA-binding domain"/>
    <property type="match status" value="1"/>
</dbReference>
<dbReference type="InterPro" id="IPR036388">
    <property type="entry name" value="WH-like_DNA-bd_sf"/>
</dbReference>
<dbReference type="InterPro" id="IPR002481">
    <property type="entry name" value="FUR"/>
</dbReference>
<keyword evidence="4" id="KW-0805">Transcription regulation</keyword>
<evidence type="ECO:0000313" key="9">
    <source>
        <dbReference type="Proteomes" id="UP000001933"/>
    </source>
</evidence>
<feature type="binding site" evidence="7">
    <location>
        <position position="98"/>
    </location>
    <ligand>
        <name>Zn(2+)</name>
        <dbReference type="ChEBI" id="CHEBI:29105"/>
    </ligand>
</feature>
<dbReference type="Gene3D" id="3.30.1490.190">
    <property type="match status" value="1"/>
</dbReference>
<dbReference type="GO" id="GO:0045892">
    <property type="term" value="P:negative regulation of DNA-templated transcription"/>
    <property type="evidence" value="ECO:0007669"/>
    <property type="project" value="TreeGrafter"/>
</dbReference>
<dbReference type="GO" id="GO:0000976">
    <property type="term" value="F:transcription cis-regulatory region binding"/>
    <property type="evidence" value="ECO:0007669"/>
    <property type="project" value="TreeGrafter"/>
</dbReference>
<dbReference type="PANTHER" id="PTHR33202:SF8">
    <property type="entry name" value="PEROXIDE-RESPONSIVE REPRESSOR PERR"/>
    <property type="match status" value="1"/>
</dbReference>
<keyword evidence="2" id="KW-0678">Repressor</keyword>
<keyword evidence="3 7" id="KW-0862">Zinc</keyword>
<dbReference type="Proteomes" id="UP000001933">
    <property type="component" value="Chromosome"/>
</dbReference>
<evidence type="ECO:0000256" key="4">
    <source>
        <dbReference type="ARBA" id="ARBA00023015"/>
    </source>
</evidence>
<keyword evidence="6" id="KW-0804">Transcription</keyword>
<dbReference type="InterPro" id="IPR036390">
    <property type="entry name" value="WH_DNA-bd_sf"/>
</dbReference>
<evidence type="ECO:0000256" key="6">
    <source>
        <dbReference type="ARBA" id="ARBA00023163"/>
    </source>
</evidence>
<feature type="binding site" evidence="7">
    <location>
        <position position="138"/>
    </location>
    <ligand>
        <name>Zn(2+)</name>
        <dbReference type="ChEBI" id="CHEBI:29105"/>
    </ligand>
</feature>
<dbReference type="Pfam" id="PF01475">
    <property type="entry name" value="FUR"/>
    <property type="match status" value="1"/>
</dbReference>
<evidence type="ECO:0000256" key="1">
    <source>
        <dbReference type="ARBA" id="ARBA00007957"/>
    </source>
</evidence>
<dbReference type="PANTHER" id="PTHR33202">
    <property type="entry name" value="ZINC UPTAKE REGULATION PROTEIN"/>
    <property type="match status" value="1"/>
</dbReference>
<keyword evidence="7" id="KW-0479">Metal-binding</keyword>
<dbReference type="InterPro" id="IPR043135">
    <property type="entry name" value="Fur_C"/>
</dbReference>
<evidence type="ECO:0000256" key="2">
    <source>
        <dbReference type="ARBA" id="ARBA00022491"/>
    </source>
</evidence>
<dbReference type="eggNOG" id="COG0735">
    <property type="taxonomic scope" value="Bacteria"/>
</dbReference>
<dbReference type="InParanoid" id="Q2LXF1"/>
<dbReference type="Gene3D" id="1.10.10.10">
    <property type="entry name" value="Winged helix-like DNA-binding domain superfamily/Winged helix DNA-binding domain"/>
    <property type="match status" value="1"/>
</dbReference>
<evidence type="ECO:0000313" key="8">
    <source>
        <dbReference type="EMBL" id="ABC78759.1"/>
    </source>
</evidence>
<sequence length="150" mass="17046">MDPLEEKIAAFETACRKAGLKVTRQRREIYRELLLSTDHPSAEALHQRLRGILPGISLDTVYRTLATLASAGLIKKVETSESLSRFEATFSRHHHLICRQCGQIQDFTWSFLDEVSLPDEIGDWGRIDSKNVVVYGICSTCLNQTHKKNF</sequence>
<dbReference type="KEGG" id="sat:SYN_02397"/>
<evidence type="ECO:0000256" key="7">
    <source>
        <dbReference type="PIRSR" id="PIRSR602481-1"/>
    </source>
</evidence>
<gene>
    <name evidence="8" type="ORF">SYN_02397</name>
</gene>
<feature type="binding site" evidence="7">
    <location>
        <position position="101"/>
    </location>
    <ligand>
        <name>Zn(2+)</name>
        <dbReference type="ChEBI" id="CHEBI:29105"/>
    </ligand>
</feature>
<keyword evidence="9" id="KW-1185">Reference proteome</keyword>
<name>Q2LXF1_SYNAS</name>
<dbReference type="RefSeq" id="WP_011418775.1">
    <property type="nucleotide sequence ID" value="NC_007759.1"/>
</dbReference>
<dbReference type="GO" id="GO:0003700">
    <property type="term" value="F:DNA-binding transcription factor activity"/>
    <property type="evidence" value="ECO:0007669"/>
    <property type="project" value="InterPro"/>
</dbReference>
<dbReference type="CDD" id="cd07153">
    <property type="entry name" value="Fur_like"/>
    <property type="match status" value="1"/>
</dbReference>
<dbReference type="AlphaFoldDB" id="Q2LXF1"/>
<dbReference type="STRING" id="56780.SYN_02397"/>
<feature type="binding site" evidence="7">
    <location>
        <position position="141"/>
    </location>
    <ligand>
        <name>Zn(2+)</name>
        <dbReference type="ChEBI" id="CHEBI:29105"/>
    </ligand>
</feature>
<dbReference type="GO" id="GO:0008270">
    <property type="term" value="F:zinc ion binding"/>
    <property type="evidence" value="ECO:0007669"/>
    <property type="project" value="TreeGrafter"/>
</dbReference>